<keyword evidence="2" id="KW-0830">Ubiquinone</keyword>
<dbReference type="Pfam" id="PF06522">
    <property type="entry name" value="B12D"/>
    <property type="match status" value="1"/>
</dbReference>
<name>A0A167V703_9EURO</name>
<proteinExistence type="predicted"/>
<gene>
    <name evidence="2" type="ORF">AAP_05891</name>
</gene>
<keyword evidence="1" id="KW-0472">Membrane</keyword>
<reference evidence="2 3" key="1">
    <citation type="journal article" date="2016" name="Genome Biol. Evol.">
        <title>Divergent and convergent evolution of fungal pathogenicity.</title>
        <authorList>
            <person name="Shang Y."/>
            <person name="Xiao G."/>
            <person name="Zheng P."/>
            <person name="Cen K."/>
            <person name="Zhan S."/>
            <person name="Wang C."/>
        </authorList>
    </citation>
    <scope>NUCLEOTIDE SEQUENCE [LARGE SCALE GENOMIC DNA]</scope>
    <source>
        <strain evidence="2 3">ARSEF 7405</strain>
    </source>
</reference>
<evidence type="ECO:0000313" key="2">
    <source>
        <dbReference type="EMBL" id="KZZ87136.1"/>
    </source>
</evidence>
<comment type="caution">
    <text evidence="2">The sequence shown here is derived from an EMBL/GenBank/DDBJ whole genome shotgun (WGS) entry which is preliminary data.</text>
</comment>
<sequence length="52" mass="5620">MAKIKAVPLELWPLGAVVGAAVGFAIFSTTKKLASDKTLRLSRNKPEDRVSH</sequence>
<organism evidence="2 3">
    <name type="scientific">Ascosphaera apis ARSEF 7405</name>
    <dbReference type="NCBI Taxonomy" id="392613"/>
    <lineage>
        <taxon>Eukaryota</taxon>
        <taxon>Fungi</taxon>
        <taxon>Dikarya</taxon>
        <taxon>Ascomycota</taxon>
        <taxon>Pezizomycotina</taxon>
        <taxon>Eurotiomycetes</taxon>
        <taxon>Eurotiomycetidae</taxon>
        <taxon>Onygenales</taxon>
        <taxon>Ascosphaeraceae</taxon>
        <taxon>Ascosphaera</taxon>
    </lineage>
</organism>
<evidence type="ECO:0000313" key="3">
    <source>
        <dbReference type="Proteomes" id="UP000242877"/>
    </source>
</evidence>
<protein>
    <submittedName>
        <fullName evidence="2">NADH-ubiquinone reductase complex 1 MLRQ subunit</fullName>
    </submittedName>
</protein>
<dbReference type="AlphaFoldDB" id="A0A167V703"/>
<accession>A0A167V703</accession>
<dbReference type="VEuPathDB" id="FungiDB:AAP_05891"/>
<dbReference type="InterPro" id="IPR010530">
    <property type="entry name" value="B12D"/>
</dbReference>
<dbReference type="EMBL" id="AZGZ01000038">
    <property type="protein sequence ID" value="KZZ87136.1"/>
    <property type="molecule type" value="Genomic_DNA"/>
</dbReference>
<keyword evidence="3" id="KW-1185">Reference proteome</keyword>
<evidence type="ECO:0000256" key="1">
    <source>
        <dbReference type="SAM" id="Phobius"/>
    </source>
</evidence>
<dbReference type="Proteomes" id="UP000242877">
    <property type="component" value="Unassembled WGS sequence"/>
</dbReference>
<keyword evidence="1" id="KW-1133">Transmembrane helix</keyword>
<feature type="transmembrane region" description="Helical" evidence="1">
    <location>
        <begin position="12"/>
        <end position="30"/>
    </location>
</feature>
<keyword evidence="1" id="KW-0812">Transmembrane</keyword>